<dbReference type="AlphaFoldDB" id="A0A6N3YVL6"/>
<name>A0A6N3YVL6_ALIFS</name>
<protein>
    <submittedName>
        <fullName evidence="2">AAA family ATPase</fullName>
    </submittedName>
</protein>
<dbReference type="EMBL" id="WOBO01000004">
    <property type="protein sequence ID" value="MUK44128.1"/>
    <property type="molecule type" value="Genomic_DNA"/>
</dbReference>
<evidence type="ECO:0000259" key="1">
    <source>
        <dbReference type="Pfam" id="PF07693"/>
    </source>
</evidence>
<dbReference type="PANTHER" id="PTHR22674">
    <property type="entry name" value="NTPASE, KAP FAMILY P-LOOP DOMAIN-CONTAINING 1"/>
    <property type="match status" value="1"/>
</dbReference>
<dbReference type="Proteomes" id="UP000435323">
    <property type="component" value="Unassembled WGS sequence"/>
</dbReference>
<comment type="caution">
    <text evidence="2">The sequence shown here is derived from an EMBL/GenBank/DDBJ whole genome shotgun (WGS) entry which is preliminary data.</text>
</comment>
<organism evidence="2 3">
    <name type="scientific">Aliivibrio fischeri</name>
    <name type="common">Vibrio fischeri</name>
    <dbReference type="NCBI Taxonomy" id="668"/>
    <lineage>
        <taxon>Bacteria</taxon>
        <taxon>Pseudomonadati</taxon>
        <taxon>Pseudomonadota</taxon>
        <taxon>Gammaproteobacteria</taxon>
        <taxon>Vibrionales</taxon>
        <taxon>Vibrionaceae</taxon>
        <taxon>Aliivibrio</taxon>
    </lineage>
</organism>
<dbReference type="InterPro" id="IPR052754">
    <property type="entry name" value="NTPase_KAP_P-loop"/>
</dbReference>
<reference evidence="2 3" key="1">
    <citation type="submission" date="2019-11" db="EMBL/GenBank/DDBJ databases">
        <title>Using colonization assays and comparative genomics to discover symbiosis behaviors and factors in Vibrio fischeri.</title>
        <authorList>
            <person name="Bongrand C."/>
            <person name="Moriano-Gutierrez S."/>
            <person name="Arevalo P."/>
            <person name="Mcfall-Ngai M."/>
            <person name="Visick K."/>
            <person name="Polz M.F."/>
            <person name="Ruby E.G."/>
        </authorList>
    </citation>
    <scope>NUCLEOTIDE SEQUENCE [LARGE SCALE GENOMIC DNA]</scope>
    <source>
        <strain evidence="3">emors.3.2</strain>
    </source>
</reference>
<gene>
    <name evidence="2" type="ORF">GNP77_01930</name>
</gene>
<dbReference type="RefSeq" id="WP_155657307.1">
    <property type="nucleotide sequence ID" value="NZ_WOBO01000004.1"/>
</dbReference>
<dbReference type="Gene3D" id="3.40.50.300">
    <property type="entry name" value="P-loop containing nucleotide triphosphate hydrolases"/>
    <property type="match status" value="1"/>
</dbReference>
<evidence type="ECO:0000313" key="3">
    <source>
        <dbReference type="Proteomes" id="UP000435323"/>
    </source>
</evidence>
<dbReference type="Pfam" id="PF07693">
    <property type="entry name" value="KAP_NTPase"/>
    <property type="match status" value="1"/>
</dbReference>
<feature type="domain" description="KAP NTPase" evidence="1">
    <location>
        <begin position="25"/>
        <end position="310"/>
    </location>
</feature>
<proteinExistence type="predicted"/>
<dbReference type="SUPFAM" id="SSF52540">
    <property type="entry name" value="P-loop containing nucleoside triphosphate hydrolases"/>
    <property type="match status" value="1"/>
</dbReference>
<dbReference type="InterPro" id="IPR027417">
    <property type="entry name" value="P-loop_NTPase"/>
</dbReference>
<dbReference type="PANTHER" id="PTHR22674:SF6">
    <property type="entry name" value="NTPASE KAP FAMILY P-LOOP DOMAIN-CONTAINING PROTEIN 1"/>
    <property type="match status" value="1"/>
</dbReference>
<evidence type="ECO:0000313" key="2">
    <source>
        <dbReference type="EMBL" id="MUK44128.1"/>
    </source>
</evidence>
<dbReference type="InterPro" id="IPR011646">
    <property type="entry name" value="KAP_P-loop"/>
</dbReference>
<sequence length="708" mass="80336">MGKYHNDQPIQGGSNDPDLLNRLDFANHLANVLLLNHSDDCLTVSLEGEWGYGKTSVINLIKGALDEKETSPIVIEYNPWLAGKPESLIQDFLLQFSSQLNIKDNSEVALKAAKELIAYSSLFSVAKLVPGTEPWASIVEKVFSKFGSSTKKIAELKKLDLLGKKKKVVAAIEKIKTPIVVIIDDIDRLTPSETFQVLRLVKAVADFSGTSFLLAFDSSYLVSVLDKNNIVNASEYINKIVQLRVPLPVISERGMNELANIELGNLSDKNLTGRFETDQERLSWIYHNYFKHLIKNPRELKRFFNHLRFVLEQVEGQVCFADLFSLSIIATKANSIYEHIKKTPEAYIGESFSNDGLMMDKPEDVVKSFSEERSQILTEFSERESKLLEGLLGHTFPFLNSDGYSHYGVSDADSVGRVSAPQRLYVAFHYKTPIGYLSDQEILDFISGDMNRDSFLSKVVADDADDRFFEMMTNYAKECKNNSFDVLICIYNAYLKSEKLISSLESNYGFMSRDLYRQMVWLTNKVISENDDKYTLIKKLIVRKDSAPLAADVLHKVRKQIHGEQNYDQSWVSEEQLDELESNYQEIAIQSLLDKTHIANHLESHIFYELKRSSKDKTSEFMNIVLAGENGAIRVAEIIGNSGNDSVNGPYVQIDEKTFNEVIDIKKLRKQIQKIDIVNQPIHIQAILKSILDGNKYYLRDGTSGDLW</sequence>
<accession>A0A6N3YVL6</accession>